<dbReference type="SUPFAM" id="SSF54427">
    <property type="entry name" value="NTF2-like"/>
    <property type="match status" value="1"/>
</dbReference>
<dbReference type="Pfam" id="PF13577">
    <property type="entry name" value="SnoaL_4"/>
    <property type="match status" value="1"/>
</dbReference>
<comment type="caution">
    <text evidence="2">The sequence shown here is derived from an EMBL/GenBank/DDBJ whole genome shotgun (WGS) entry which is preliminary data.</text>
</comment>
<reference evidence="2 3" key="1">
    <citation type="journal article" date="2015" name="G3 (Bethesda)">
        <title>Insights into Ongoing Evolution of the Hexachlorocyclohexane Catabolic Pathway from Comparative Genomics of Ten Sphingomonadaceae Strains.</title>
        <authorList>
            <person name="Pearce S.L."/>
            <person name="Oakeshott J.G."/>
            <person name="Pandey G."/>
        </authorList>
    </citation>
    <scope>NUCLEOTIDE SEQUENCE [LARGE SCALE GENOMIC DNA]</scope>
    <source>
        <strain evidence="2 3">LL02</strain>
    </source>
</reference>
<gene>
    <name evidence="2" type="ORF">V474_02825</name>
</gene>
<dbReference type="PATRIC" id="fig|1114963.3.peg.4187"/>
<proteinExistence type="predicted"/>
<evidence type="ECO:0000313" key="3">
    <source>
        <dbReference type="Proteomes" id="UP000052268"/>
    </source>
</evidence>
<dbReference type="OrthoDB" id="7851780at2"/>
<dbReference type="AlphaFoldDB" id="A0A0J8A9V8"/>
<dbReference type="InterPro" id="IPR037401">
    <property type="entry name" value="SnoaL-like"/>
</dbReference>
<feature type="domain" description="SnoaL-like" evidence="1">
    <location>
        <begin position="9"/>
        <end position="132"/>
    </location>
</feature>
<dbReference type="Gene3D" id="3.10.450.50">
    <property type="match status" value="1"/>
</dbReference>
<sequence length="148" mass="17278">MTDMSDIERLIAIEDIRVLKSRRDRACDTKDWDLYRALHADDHVSHNQGFERWDSADIMIENVKALLGKGRTTVHHSHTPDITFESATKAKGIWGMEDLIFDSETEELLIHGFGFYHETYEKRDGKWLFTSRQLKRTLVRTSPETKKA</sequence>
<dbReference type="EMBL" id="JACU01000010">
    <property type="protein sequence ID" value="KMS52000.1"/>
    <property type="molecule type" value="Genomic_DNA"/>
</dbReference>
<dbReference type="InterPro" id="IPR032710">
    <property type="entry name" value="NTF2-like_dom_sf"/>
</dbReference>
<name>A0A0J8A9V8_9SPHN</name>
<organism evidence="2 3">
    <name type="scientific">Novosphingobium barchaimii LL02</name>
    <dbReference type="NCBI Taxonomy" id="1114963"/>
    <lineage>
        <taxon>Bacteria</taxon>
        <taxon>Pseudomonadati</taxon>
        <taxon>Pseudomonadota</taxon>
        <taxon>Alphaproteobacteria</taxon>
        <taxon>Sphingomonadales</taxon>
        <taxon>Sphingomonadaceae</taxon>
        <taxon>Novosphingobium</taxon>
    </lineage>
</organism>
<evidence type="ECO:0000259" key="1">
    <source>
        <dbReference type="Pfam" id="PF13577"/>
    </source>
</evidence>
<evidence type="ECO:0000313" key="2">
    <source>
        <dbReference type="EMBL" id="KMS52000.1"/>
    </source>
</evidence>
<protein>
    <recommendedName>
        <fullName evidence="1">SnoaL-like domain-containing protein</fullName>
    </recommendedName>
</protein>
<keyword evidence="3" id="KW-1185">Reference proteome</keyword>
<dbReference type="Proteomes" id="UP000052268">
    <property type="component" value="Unassembled WGS sequence"/>
</dbReference>
<accession>A0A0J8A9V8</accession>